<gene>
    <name evidence="12" type="ORF">HH214_06570</name>
</gene>
<dbReference type="GO" id="GO:0019693">
    <property type="term" value="P:ribose phosphate metabolic process"/>
    <property type="evidence" value="ECO:0007669"/>
    <property type="project" value="TreeGrafter"/>
</dbReference>
<protein>
    <recommendedName>
        <fullName evidence="5">GDP-mannose pyrophosphatase</fullName>
    </recommendedName>
    <alternativeName>
        <fullName evidence="7">GDP-mannose hydrolase</fullName>
    </alternativeName>
    <alternativeName>
        <fullName evidence="8">GDPMK</fullName>
    </alternativeName>
</protein>
<evidence type="ECO:0000256" key="7">
    <source>
        <dbReference type="ARBA" id="ARBA00032162"/>
    </source>
</evidence>
<comment type="cofactor">
    <cofactor evidence="2 9">
        <name>Mg(2+)</name>
        <dbReference type="ChEBI" id="CHEBI:18420"/>
    </cofactor>
</comment>
<keyword evidence="6" id="KW-0378">Hydrolase</keyword>
<evidence type="ECO:0000256" key="9">
    <source>
        <dbReference type="PIRSR" id="PIRSR604385-2"/>
    </source>
</evidence>
<dbReference type="InterPro" id="IPR020084">
    <property type="entry name" value="NUDIX_hydrolase_CS"/>
</dbReference>
<feature type="binding site" evidence="9">
    <location>
        <position position="84"/>
    </location>
    <ligand>
        <name>Mg(2+)</name>
        <dbReference type="ChEBI" id="CHEBI:18420"/>
        <label>1</label>
    </ligand>
</feature>
<dbReference type="InterPro" id="IPR000086">
    <property type="entry name" value="NUDIX_hydrolase_dom"/>
</dbReference>
<feature type="short sequence motif" description="Nudix box" evidence="10">
    <location>
        <begin position="85"/>
        <end position="107"/>
    </location>
</feature>
<dbReference type="InterPro" id="IPR004385">
    <property type="entry name" value="NDP_pyrophosphatase"/>
</dbReference>
<dbReference type="InterPro" id="IPR015797">
    <property type="entry name" value="NUDIX_hydrolase-like_dom_sf"/>
</dbReference>
<evidence type="ECO:0000313" key="12">
    <source>
        <dbReference type="EMBL" id="QJD95560.1"/>
    </source>
</evidence>
<dbReference type="Gene3D" id="3.90.79.10">
    <property type="entry name" value="Nucleoside Triphosphate Pyrophosphohydrolase"/>
    <property type="match status" value="1"/>
</dbReference>
<sequence length="191" mass="21492">MAEIQITNCETLSDRKFPLKYYTFQKPDTKGAMHPQENEVYFRPDAVAVLLYNAELKTFLFTRQFRLPTYLNGNDEGYLVETCAGLIDEGETPDQAAIREVNEELGYKIADLNKVGAVYTSGGGITEYIHLFIAPYNDTMKQGEGGGAKGEGEDITILEIGFDEAYEKLKQGAVNDAKTVIVLQHYFLYYK</sequence>
<evidence type="ECO:0000256" key="2">
    <source>
        <dbReference type="ARBA" id="ARBA00001946"/>
    </source>
</evidence>
<dbReference type="PROSITE" id="PS00893">
    <property type="entry name" value="NUDIX_BOX"/>
    <property type="match status" value="1"/>
</dbReference>
<name>A0A7L5DWT6_9SPHI</name>
<evidence type="ECO:0000259" key="11">
    <source>
        <dbReference type="PROSITE" id="PS51462"/>
    </source>
</evidence>
<comment type="subunit">
    <text evidence="4">Homodimer.</text>
</comment>
<dbReference type="GO" id="GO:0016818">
    <property type="term" value="F:hydrolase activity, acting on acid anhydrides, in phosphorus-containing anhydrides"/>
    <property type="evidence" value="ECO:0007669"/>
    <property type="project" value="InterPro"/>
</dbReference>
<dbReference type="AlphaFoldDB" id="A0A7L5DWT6"/>
<evidence type="ECO:0000256" key="3">
    <source>
        <dbReference type="ARBA" id="ARBA00007275"/>
    </source>
</evidence>
<proteinExistence type="inferred from homology"/>
<dbReference type="Proteomes" id="UP000503278">
    <property type="component" value="Chromosome"/>
</dbReference>
<evidence type="ECO:0000256" key="10">
    <source>
        <dbReference type="PIRSR" id="PIRSR604385-3"/>
    </source>
</evidence>
<feature type="domain" description="Nudix hydrolase" evidence="11">
    <location>
        <begin position="42"/>
        <end position="182"/>
    </location>
</feature>
<dbReference type="KEGG" id="mrob:HH214_06570"/>
<evidence type="ECO:0000256" key="6">
    <source>
        <dbReference type="ARBA" id="ARBA00022801"/>
    </source>
</evidence>
<keyword evidence="9" id="KW-0460">Magnesium</keyword>
<dbReference type="RefSeq" id="WP_169606568.1">
    <property type="nucleotide sequence ID" value="NZ_CP051682.1"/>
</dbReference>
<comment type="similarity">
    <text evidence="3">Belongs to the Nudix hydrolase family. NudK subfamily.</text>
</comment>
<organism evidence="12 13">
    <name type="scientific">Mucilaginibacter robiniae</name>
    <dbReference type="NCBI Taxonomy" id="2728022"/>
    <lineage>
        <taxon>Bacteria</taxon>
        <taxon>Pseudomonadati</taxon>
        <taxon>Bacteroidota</taxon>
        <taxon>Sphingobacteriia</taxon>
        <taxon>Sphingobacteriales</taxon>
        <taxon>Sphingobacteriaceae</taxon>
        <taxon>Mucilaginibacter</taxon>
    </lineage>
</organism>
<dbReference type="NCBIfam" id="TIGR00052">
    <property type="entry name" value="nudix-type nucleoside diphosphatase, YffH/AdpP family"/>
    <property type="match status" value="1"/>
</dbReference>
<feature type="binding site" evidence="9">
    <location>
        <position position="100"/>
    </location>
    <ligand>
        <name>Mg(2+)</name>
        <dbReference type="ChEBI" id="CHEBI:18420"/>
        <label>2</label>
    </ligand>
</feature>
<dbReference type="PANTHER" id="PTHR11839:SF18">
    <property type="entry name" value="NUDIX HYDROLASE DOMAIN-CONTAINING PROTEIN"/>
    <property type="match status" value="1"/>
</dbReference>
<evidence type="ECO:0000256" key="4">
    <source>
        <dbReference type="ARBA" id="ARBA00011738"/>
    </source>
</evidence>
<dbReference type="SUPFAM" id="SSF55811">
    <property type="entry name" value="Nudix"/>
    <property type="match status" value="1"/>
</dbReference>
<dbReference type="Pfam" id="PF00293">
    <property type="entry name" value="NUDIX"/>
    <property type="match status" value="1"/>
</dbReference>
<reference evidence="12 13" key="1">
    <citation type="submission" date="2020-04" db="EMBL/GenBank/DDBJ databases">
        <title>Genome sequencing of novel species.</title>
        <authorList>
            <person name="Heo J."/>
            <person name="Kim S.-J."/>
            <person name="Kim J.-S."/>
            <person name="Hong S.-B."/>
            <person name="Kwon S.-W."/>
        </authorList>
    </citation>
    <scope>NUCLEOTIDE SEQUENCE [LARGE SCALE GENOMIC DNA]</scope>
    <source>
        <strain evidence="12 13">F39-2</strain>
    </source>
</reference>
<dbReference type="GO" id="GO:0005829">
    <property type="term" value="C:cytosol"/>
    <property type="evidence" value="ECO:0007669"/>
    <property type="project" value="TreeGrafter"/>
</dbReference>
<keyword evidence="13" id="KW-1185">Reference proteome</keyword>
<evidence type="ECO:0000256" key="8">
    <source>
        <dbReference type="ARBA" id="ARBA00032272"/>
    </source>
</evidence>
<evidence type="ECO:0000256" key="5">
    <source>
        <dbReference type="ARBA" id="ARBA00016377"/>
    </source>
</evidence>
<feature type="binding site" evidence="9">
    <location>
        <position position="153"/>
    </location>
    <ligand>
        <name>Mg(2+)</name>
        <dbReference type="ChEBI" id="CHEBI:18420"/>
        <label>1</label>
    </ligand>
</feature>
<dbReference type="GO" id="GO:0046872">
    <property type="term" value="F:metal ion binding"/>
    <property type="evidence" value="ECO:0007669"/>
    <property type="project" value="UniProtKB-KW"/>
</dbReference>
<evidence type="ECO:0000256" key="1">
    <source>
        <dbReference type="ARBA" id="ARBA00000847"/>
    </source>
</evidence>
<comment type="catalytic activity">
    <reaction evidence="1">
        <text>GDP-alpha-D-mannose + H2O = alpha-D-mannose 1-phosphate + GMP + 2 H(+)</text>
        <dbReference type="Rhea" id="RHEA:27978"/>
        <dbReference type="ChEBI" id="CHEBI:15377"/>
        <dbReference type="ChEBI" id="CHEBI:15378"/>
        <dbReference type="ChEBI" id="CHEBI:57527"/>
        <dbReference type="ChEBI" id="CHEBI:58115"/>
        <dbReference type="ChEBI" id="CHEBI:58409"/>
    </reaction>
</comment>
<feature type="binding site" evidence="9">
    <location>
        <position position="104"/>
    </location>
    <ligand>
        <name>Mg(2+)</name>
        <dbReference type="ChEBI" id="CHEBI:18420"/>
        <label>2</label>
    </ligand>
</feature>
<dbReference type="GO" id="GO:0006753">
    <property type="term" value="P:nucleoside phosphate metabolic process"/>
    <property type="evidence" value="ECO:0007669"/>
    <property type="project" value="TreeGrafter"/>
</dbReference>
<accession>A0A7L5DWT6</accession>
<dbReference type="CDD" id="cd24157">
    <property type="entry name" value="NUDIX_GDPMK"/>
    <property type="match status" value="1"/>
</dbReference>
<keyword evidence="9" id="KW-0479">Metal-binding</keyword>
<evidence type="ECO:0000313" key="13">
    <source>
        <dbReference type="Proteomes" id="UP000503278"/>
    </source>
</evidence>
<dbReference type="PROSITE" id="PS51462">
    <property type="entry name" value="NUDIX"/>
    <property type="match status" value="1"/>
</dbReference>
<dbReference type="PANTHER" id="PTHR11839">
    <property type="entry name" value="UDP/ADP-SUGAR PYROPHOSPHATASE"/>
    <property type="match status" value="1"/>
</dbReference>
<dbReference type="EMBL" id="CP051682">
    <property type="protein sequence ID" value="QJD95560.1"/>
    <property type="molecule type" value="Genomic_DNA"/>
</dbReference>